<reference evidence="1 2" key="1">
    <citation type="journal article" date="2014" name="Agronomy (Basel)">
        <title>A Draft Genome Sequence for Ensete ventricosum, the Drought-Tolerant Tree Against Hunger.</title>
        <authorList>
            <person name="Harrison J."/>
            <person name="Moore K.A."/>
            <person name="Paszkiewicz K."/>
            <person name="Jones T."/>
            <person name="Grant M."/>
            <person name="Ambacheew D."/>
            <person name="Muzemil S."/>
            <person name="Studholme D.J."/>
        </authorList>
    </citation>
    <scope>NUCLEOTIDE SEQUENCE [LARGE SCALE GENOMIC DNA]</scope>
</reference>
<sequence>MKQALVTFPGNPSQSVVIGCMQHRKSTNRFDDIFLGTFKQTDDFGEGRTHIRVSIPAAGHDLARCRESILWYNWSYSPVHDSKCCLNSCHILKWKHPCYKLPENYAKAINVNLLIV</sequence>
<evidence type="ECO:0000313" key="2">
    <source>
        <dbReference type="Proteomes" id="UP000287651"/>
    </source>
</evidence>
<dbReference type="AlphaFoldDB" id="A0A426YHJ4"/>
<accession>A0A426YHJ4</accession>
<gene>
    <name evidence="1" type="ORF">B296_00031638</name>
</gene>
<organism evidence="1 2">
    <name type="scientific">Ensete ventricosum</name>
    <name type="common">Abyssinian banana</name>
    <name type="synonym">Musa ensete</name>
    <dbReference type="NCBI Taxonomy" id="4639"/>
    <lineage>
        <taxon>Eukaryota</taxon>
        <taxon>Viridiplantae</taxon>
        <taxon>Streptophyta</taxon>
        <taxon>Embryophyta</taxon>
        <taxon>Tracheophyta</taxon>
        <taxon>Spermatophyta</taxon>
        <taxon>Magnoliopsida</taxon>
        <taxon>Liliopsida</taxon>
        <taxon>Zingiberales</taxon>
        <taxon>Musaceae</taxon>
        <taxon>Ensete</taxon>
    </lineage>
</organism>
<name>A0A426YHJ4_ENSVE</name>
<feature type="non-terminal residue" evidence="1">
    <location>
        <position position="116"/>
    </location>
</feature>
<evidence type="ECO:0000313" key="1">
    <source>
        <dbReference type="EMBL" id="RRT51211.1"/>
    </source>
</evidence>
<dbReference type="PROSITE" id="PS51257">
    <property type="entry name" value="PROKAR_LIPOPROTEIN"/>
    <property type="match status" value="1"/>
</dbReference>
<comment type="caution">
    <text evidence="1">The sequence shown here is derived from an EMBL/GenBank/DDBJ whole genome shotgun (WGS) entry which is preliminary data.</text>
</comment>
<proteinExistence type="predicted"/>
<dbReference type="EMBL" id="AMZH03012346">
    <property type="protein sequence ID" value="RRT51211.1"/>
    <property type="molecule type" value="Genomic_DNA"/>
</dbReference>
<protein>
    <submittedName>
        <fullName evidence="1">Uncharacterized protein</fullName>
    </submittedName>
</protein>
<dbReference type="Proteomes" id="UP000287651">
    <property type="component" value="Unassembled WGS sequence"/>
</dbReference>